<dbReference type="GO" id="GO:0016787">
    <property type="term" value="F:hydrolase activity"/>
    <property type="evidence" value="ECO:0007669"/>
    <property type="project" value="UniProtKB-KW"/>
</dbReference>
<feature type="transmembrane region" description="Helical" evidence="2">
    <location>
        <begin position="7"/>
        <end position="28"/>
    </location>
</feature>
<keyword evidence="2" id="KW-0812">Transmembrane</keyword>
<evidence type="ECO:0008006" key="5">
    <source>
        <dbReference type="Google" id="ProtNLM"/>
    </source>
</evidence>
<proteinExistence type="predicted"/>
<dbReference type="CDD" id="cd05830">
    <property type="entry name" value="Sortase_E"/>
    <property type="match status" value="1"/>
</dbReference>
<comment type="caution">
    <text evidence="3">The sequence shown here is derived from an EMBL/GenBank/DDBJ whole genome shotgun (WGS) entry which is preliminary data.</text>
</comment>
<evidence type="ECO:0000313" key="4">
    <source>
        <dbReference type="Proteomes" id="UP000034324"/>
    </source>
</evidence>
<dbReference type="AlphaFoldDB" id="A0A0G0KHL6"/>
<evidence type="ECO:0000313" key="3">
    <source>
        <dbReference type="EMBL" id="KKQ79088.1"/>
    </source>
</evidence>
<gene>
    <name evidence="3" type="ORF">US99_C0003G0009</name>
</gene>
<accession>A0A0G0KHL6</accession>
<dbReference type="NCBIfam" id="TIGR01076">
    <property type="entry name" value="sortase_fam"/>
    <property type="match status" value="1"/>
</dbReference>
<dbReference type="SUPFAM" id="SSF63817">
    <property type="entry name" value="Sortase"/>
    <property type="match status" value="1"/>
</dbReference>
<keyword evidence="2" id="KW-0472">Membrane</keyword>
<organism evidence="3 4">
    <name type="scientific">Candidatus Daviesbacteria bacterium GW2011_GWF2_38_6</name>
    <dbReference type="NCBI Taxonomy" id="1618432"/>
    <lineage>
        <taxon>Bacteria</taxon>
        <taxon>Candidatus Daviesiibacteriota</taxon>
    </lineage>
</organism>
<dbReference type="InterPro" id="IPR023365">
    <property type="entry name" value="Sortase_dom-sf"/>
</dbReference>
<dbReference type="EMBL" id="LBVC01000003">
    <property type="protein sequence ID" value="KKQ79088.1"/>
    <property type="molecule type" value="Genomic_DNA"/>
</dbReference>
<evidence type="ECO:0000256" key="2">
    <source>
        <dbReference type="SAM" id="Phobius"/>
    </source>
</evidence>
<dbReference type="Pfam" id="PF04203">
    <property type="entry name" value="Sortase"/>
    <property type="match status" value="1"/>
</dbReference>
<dbReference type="Gene3D" id="2.40.260.10">
    <property type="entry name" value="Sortase"/>
    <property type="match status" value="1"/>
</dbReference>
<dbReference type="Proteomes" id="UP000034324">
    <property type="component" value="Unassembled WGS sequence"/>
</dbReference>
<sequence length="215" mass="23470">MITASKFLSLGFLTVGIFILIQVILPVVTFELWQIGQNYSGQILISPKSPQNKEILGVSIKNQNNFPSIMSSLKRETVSPYKEFSLSIPALKIDNLAVKVDSNDLSESLIHLPGSALPGEKGNVFISGHSALSQFFPGLTSAPFAKLTDIKKDMQITLLANNTKFIYKVAEIKIVDPSDLSVIAPPDNLGRYISLMTCVPPGLNLKRLIVLGKMI</sequence>
<name>A0A0G0KHL6_9BACT</name>
<dbReference type="InterPro" id="IPR005754">
    <property type="entry name" value="Sortase"/>
</dbReference>
<keyword evidence="1" id="KW-0378">Hydrolase</keyword>
<protein>
    <recommendedName>
        <fullName evidence="5">Sortase family protein</fullName>
    </recommendedName>
</protein>
<keyword evidence="2" id="KW-1133">Transmembrane helix</keyword>
<dbReference type="InterPro" id="IPR042003">
    <property type="entry name" value="Sortase_E"/>
</dbReference>
<evidence type="ECO:0000256" key="1">
    <source>
        <dbReference type="ARBA" id="ARBA00022801"/>
    </source>
</evidence>
<reference evidence="3 4" key="1">
    <citation type="journal article" date="2015" name="Nature">
        <title>rRNA introns, odd ribosomes, and small enigmatic genomes across a large radiation of phyla.</title>
        <authorList>
            <person name="Brown C.T."/>
            <person name="Hug L.A."/>
            <person name="Thomas B.C."/>
            <person name="Sharon I."/>
            <person name="Castelle C.J."/>
            <person name="Singh A."/>
            <person name="Wilkins M.J."/>
            <person name="Williams K.H."/>
            <person name="Banfield J.F."/>
        </authorList>
    </citation>
    <scope>NUCLEOTIDE SEQUENCE [LARGE SCALE GENOMIC DNA]</scope>
</reference>